<accession>A0A8S9QIE1</accession>
<dbReference type="PANTHER" id="PTHR22904">
    <property type="entry name" value="TPR REPEAT CONTAINING PROTEIN"/>
    <property type="match status" value="1"/>
</dbReference>
<evidence type="ECO:0000256" key="2">
    <source>
        <dbReference type="ARBA" id="ARBA00022803"/>
    </source>
</evidence>
<dbReference type="PANTHER" id="PTHR22904:SF533">
    <property type="entry name" value="HSP70-HSP90 ORGANIZING PROTEIN 3"/>
    <property type="match status" value="1"/>
</dbReference>
<dbReference type="InterPro" id="IPR011990">
    <property type="entry name" value="TPR-like_helical_dom_sf"/>
</dbReference>
<dbReference type="AlphaFoldDB" id="A0A8S9QIE1"/>
<sequence length="288" mass="32811">MNVIGVFYPDVVTVRHYTEASKRNPKDSKVISNHLTHFSVVYKGCGEMHQDPSNILKGVQQKNCSPILHEGICTIDQQANRGDLTRGVKETYNRNARPINPKHSHRSCIEKDHNPDTLKRLTEAVRFKKELEQKDYSDLSISDAEQLFKEKKYHDAVRHYPEAIKRNPEDLGARPFLIILCASAYDNQAVCYTKLTSSSKGGISEKKRDVKIAIKTILDVDLIEVKGDRRKFVLFNAGRVAKGLRHLDEKYGKERWEILSSVVELLCYAANVEQHSRGGEPLTSFSFK</sequence>
<evidence type="ECO:0000313" key="4">
    <source>
        <dbReference type="Proteomes" id="UP000712600"/>
    </source>
</evidence>
<dbReference type="Gene3D" id="1.25.40.10">
    <property type="entry name" value="Tetratricopeptide repeat domain"/>
    <property type="match status" value="1"/>
</dbReference>
<dbReference type="Proteomes" id="UP000712600">
    <property type="component" value="Unassembled WGS sequence"/>
</dbReference>
<reference evidence="3" key="1">
    <citation type="submission" date="2019-12" db="EMBL/GenBank/DDBJ databases">
        <title>Genome sequencing and annotation of Brassica cretica.</title>
        <authorList>
            <person name="Studholme D.J."/>
            <person name="Sarris P."/>
        </authorList>
    </citation>
    <scope>NUCLEOTIDE SEQUENCE</scope>
    <source>
        <strain evidence="3">PFS-109/04</strain>
        <tissue evidence="3">Leaf</tissue>
    </source>
</reference>
<comment type="caution">
    <text evidence="3">The sequence shown here is derived from an EMBL/GenBank/DDBJ whole genome shotgun (WGS) entry which is preliminary data.</text>
</comment>
<dbReference type="GO" id="GO:0051879">
    <property type="term" value="F:Hsp90 protein binding"/>
    <property type="evidence" value="ECO:0007669"/>
    <property type="project" value="TreeGrafter"/>
</dbReference>
<dbReference type="SUPFAM" id="SSF48452">
    <property type="entry name" value="TPR-like"/>
    <property type="match status" value="1"/>
</dbReference>
<evidence type="ECO:0000256" key="1">
    <source>
        <dbReference type="ARBA" id="ARBA00022737"/>
    </source>
</evidence>
<name>A0A8S9QIE1_BRACR</name>
<gene>
    <name evidence="3" type="ORF">F2Q69_00013848</name>
</gene>
<evidence type="ECO:0000313" key="3">
    <source>
        <dbReference type="EMBL" id="KAF3553852.1"/>
    </source>
</evidence>
<dbReference type="EMBL" id="QGKX02000996">
    <property type="protein sequence ID" value="KAF3553852.1"/>
    <property type="molecule type" value="Genomic_DNA"/>
</dbReference>
<proteinExistence type="predicted"/>
<protein>
    <submittedName>
        <fullName evidence="3">Uncharacterized protein</fullName>
    </submittedName>
</protein>
<keyword evidence="2" id="KW-0802">TPR repeat</keyword>
<organism evidence="3 4">
    <name type="scientific">Brassica cretica</name>
    <name type="common">Mustard</name>
    <dbReference type="NCBI Taxonomy" id="69181"/>
    <lineage>
        <taxon>Eukaryota</taxon>
        <taxon>Viridiplantae</taxon>
        <taxon>Streptophyta</taxon>
        <taxon>Embryophyta</taxon>
        <taxon>Tracheophyta</taxon>
        <taxon>Spermatophyta</taxon>
        <taxon>Magnoliopsida</taxon>
        <taxon>eudicotyledons</taxon>
        <taxon>Gunneridae</taxon>
        <taxon>Pentapetalae</taxon>
        <taxon>rosids</taxon>
        <taxon>malvids</taxon>
        <taxon>Brassicales</taxon>
        <taxon>Brassicaceae</taxon>
        <taxon>Brassiceae</taxon>
        <taxon>Brassica</taxon>
    </lineage>
</organism>
<keyword evidence="1" id="KW-0677">Repeat</keyword>